<evidence type="ECO:0008006" key="3">
    <source>
        <dbReference type="Google" id="ProtNLM"/>
    </source>
</evidence>
<dbReference type="EMBL" id="CP046173">
    <property type="protein sequence ID" value="QIS20069.1"/>
    <property type="molecule type" value="Genomic_DNA"/>
</dbReference>
<dbReference type="AlphaFoldDB" id="A0A6G9Z397"/>
<dbReference type="RefSeq" id="WP_167487426.1">
    <property type="nucleotide sequence ID" value="NZ_CP046173.1"/>
</dbReference>
<reference evidence="1 2" key="1">
    <citation type="journal article" date="2019" name="ACS Chem. Biol.">
        <title>Identification and Mobilization of a Cryptic Antibiotic Biosynthesis Gene Locus from a Human-Pathogenic Nocardia Isolate.</title>
        <authorList>
            <person name="Herisse M."/>
            <person name="Ishida K."/>
            <person name="Porter J.L."/>
            <person name="Howden B."/>
            <person name="Hertweck C."/>
            <person name="Stinear T.P."/>
            <person name="Pidot S.J."/>
        </authorList>
    </citation>
    <scope>NUCLEOTIDE SEQUENCE [LARGE SCALE GENOMIC DNA]</scope>
    <source>
        <strain evidence="1 2">AUSMDU00012715</strain>
    </source>
</reference>
<proteinExistence type="predicted"/>
<sequence>MDDKAAEAEQTYEAPAIVELGNFGVETGLNTWGNLAEVQYPYVVDYPPYA</sequence>
<dbReference type="Proteomes" id="UP000500953">
    <property type="component" value="Chromosome"/>
</dbReference>
<accession>A0A6G9Z397</accession>
<gene>
    <name evidence="1" type="ORF">F6W96_19000</name>
</gene>
<name>A0A6G9Z397_9NOCA</name>
<evidence type="ECO:0000313" key="1">
    <source>
        <dbReference type="EMBL" id="QIS20069.1"/>
    </source>
</evidence>
<evidence type="ECO:0000313" key="2">
    <source>
        <dbReference type="Proteomes" id="UP000500953"/>
    </source>
</evidence>
<organism evidence="1 2">
    <name type="scientific">Nocardia terpenica</name>
    <dbReference type="NCBI Taxonomy" id="455432"/>
    <lineage>
        <taxon>Bacteria</taxon>
        <taxon>Bacillati</taxon>
        <taxon>Actinomycetota</taxon>
        <taxon>Actinomycetes</taxon>
        <taxon>Mycobacteriales</taxon>
        <taxon>Nocardiaceae</taxon>
        <taxon>Nocardia</taxon>
    </lineage>
</organism>
<protein>
    <recommendedName>
        <fullName evidence="3">Lasso RiPP family leader peptide-containing protein</fullName>
    </recommendedName>
</protein>